<dbReference type="SUPFAM" id="SSF57850">
    <property type="entry name" value="RING/U-box"/>
    <property type="match status" value="1"/>
</dbReference>
<dbReference type="GO" id="GO:0033554">
    <property type="term" value="P:cellular response to stress"/>
    <property type="evidence" value="ECO:0007669"/>
    <property type="project" value="UniProtKB-ARBA"/>
</dbReference>
<evidence type="ECO:0000256" key="1">
    <source>
        <dbReference type="ARBA" id="ARBA00022771"/>
    </source>
</evidence>
<keyword evidence="1 3" id="KW-0479">Metal-binding</keyword>
<dbReference type="Gene3D" id="3.30.40.10">
    <property type="entry name" value="Zinc/RING finger domain, C3HC4 (zinc finger)"/>
    <property type="match status" value="1"/>
</dbReference>
<dbReference type="InterPro" id="IPR016135">
    <property type="entry name" value="UBQ-conjugating_enzyme/RWD"/>
</dbReference>
<dbReference type="GO" id="GO:0061630">
    <property type="term" value="F:ubiquitin protein ligase activity"/>
    <property type="evidence" value="ECO:0007669"/>
    <property type="project" value="InterPro"/>
</dbReference>
<feature type="domain" description="RWD" evidence="5">
    <location>
        <begin position="11"/>
        <end position="120"/>
    </location>
</feature>
<dbReference type="GO" id="GO:0051246">
    <property type="term" value="P:regulation of protein metabolic process"/>
    <property type="evidence" value="ECO:0007669"/>
    <property type="project" value="UniProtKB-ARBA"/>
</dbReference>
<dbReference type="Gene3D" id="3.10.110.10">
    <property type="entry name" value="Ubiquitin Conjugating Enzyme"/>
    <property type="match status" value="1"/>
</dbReference>
<dbReference type="SMART" id="SM00184">
    <property type="entry name" value="RING"/>
    <property type="match status" value="1"/>
</dbReference>
<dbReference type="AlphaFoldDB" id="A0A1B6CUG0"/>
<dbReference type="GO" id="GO:0010468">
    <property type="term" value="P:regulation of gene expression"/>
    <property type="evidence" value="ECO:0007669"/>
    <property type="project" value="UniProtKB-ARBA"/>
</dbReference>
<dbReference type="InterPro" id="IPR006575">
    <property type="entry name" value="RWD_dom"/>
</dbReference>
<dbReference type="InterPro" id="IPR013083">
    <property type="entry name" value="Znf_RING/FYVE/PHD"/>
</dbReference>
<dbReference type="InterPro" id="IPR001841">
    <property type="entry name" value="Znf_RING"/>
</dbReference>
<dbReference type="PROSITE" id="PS50908">
    <property type="entry name" value="RWD"/>
    <property type="match status" value="1"/>
</dbReference>
<dbReference type="FunFam" id="3.30.40.10:FF:000215">
    <property type="entry name" value="E3 ubiquitin-protein ligase RNF25"/>
    <property type="match status" value="1"/>
</dbReference>
<keyword evidence="2" id="KW-0862">Zinc</keyword>
<dbReference type="GO" id="GO:0005634">
    <property type="term" value="C:nucleus"/>
    <property type="evidence" value="ECO:0007669"/>
    <property type="project" value="TreeGrafter"/>
</dbReference>
<evidence type="ECO:0000256" key="2">
    <source>
        <dbReference type="ARBA" id="ARBA00022833"/>
    </source>
</evidence>
<dbReference type="PANTHER" id="PTHR13198:SF4">
    <property type="entry name" value="E3 UBIQUITIN-PROTEIN LIGASE RNF25"/>
    <property type="match status" value="1"/>
</dbReference>
<dbReference type="PROSITE" id="PS50089">
    <property type="entry name" value="ZF_RING_2"/>
    <property type="match status" value="1"/>
</dbReference>
<accession>A0A1B6CUG0</accession>
<dbReference type="CDD" id="cd16470">
    <property type="entry name" value="RING-H2_RNF25"/>
    <property type="match status" value="1"/>
</dbReference>
<evidence type="ECO:0000256" key="3">
    <source>
        <dbReference type="PROSITE-ProRule" id="PRU00175"/>
    </source>
</evidence>
<evidence type="ECO:0000259" key="4">
    <source>
        <dbReference type="PROSITE" id="PS50089"/>
    </source>
</evidence>
<sequence>MNMHDDERVDDELEALKAILMDEILIKTDDRNKAVGIETDVFPWTALDTQQQFVRVTLEIELTPSYPDTSPIVLLRNPRGLDDSTLTSIEQQIRAKCKDYIGQPVIFELIDVVKEHLTASNVPCCQCCVCLYGFRQSDHFTKTPCYHYFHSHCLAGHLTASERIFKEEQEKLPAWQKTEKFQAVCPVCRAPLAYDLKELSSAPPPLDVEEAPNFVPSQELRHLQQQMASLFLHQQQRGGIIQEDNRLILLSDEGNATTNTR</sequence>
<dbReference type="InterPro" id="IPR039133">
    <property type="entry name" value="RNF25"/>
</dbReference>
<organism evidence="6">
    <name type="scientific">Clastoptera arizonana</name>
    <name type="common">Arizona spittle bug</name>
    <dbReference type="NCBI Taxonomy" id="38151"/>
    <lineage>
        <taxon>Eukaryota</taxon>
        <taxon>Metazoa</taxon>
        <taxon>Ecdysozoa</taxon>
        <taxon>Arthropoda</taxon>
        <taxon>Hexapoda</taxon>
        <taxon>Insecta</taxon>
        <taxon>Pterygota</taxon>
        <taxon>Neoptera</taxon>
        <taxon>Paraneoptera</taxon>
        <taxon>Hemiptera</taxon>
        <taxon>Auchenorrhyncha</taxon>
        <taxon>Cercopoidea</taxon>
        <taxon>Clastopteridae</taxon>
        <taxon>Clastoptera</taxon>
    </lineage>
</organism>
<evidence type="ECO:0000313" key="6">
    <source>
        <dbReference type="EMBL" id="JAS16863.1"/>
    </source>
</evidence>
<evidence type="ECO:0008006" key="7">
    <source>
        <dbReference type="Google" id="ProtNLM"/>
    </source>
</evidence>
<dbReference type="GO" id="GO:0009893">
    <property type="term" value="P:positive regulation of metabolic process"/>
    <property type="evidence" value="ECO:0007669"/>
    <property type="project" value="UniProtKB-ARBA"/>
</dbReference>
<gene>
    <name evidence="6" type="ORF">g.17428</name>
</gene>
<dbReference type="CDD" id="cd23818">
    <property type="entry name" value="RWD_RNF25"/>
    <property type="match status" value="1"/>
</dbReference>
<dbReference type="Pfam" id="PF05773">
    <property type="entry name" value="RWD"/>
    <property type="match status" value="1"/>
</dbReference>
<name>A0A1B6CUG0_9HEMI</name>
<dbReference type="FunFam" id="3.10.110.10:FF:000050">
    <property type="entry name" value="eIF-2-alpha kinase GCN2"/>
    <property type="match status" value="1"/>
</dbReference>
<feature type="domain" description="RING-type" evidence="4">
    <location>
        <begin position="127"/>
        <end position="189"/>
    </location>
</feature>
<dbReference type="SMART" id="SM00591">
    <property type="entry name" value="RWD"/>
    <property type="match status" value="1"/>
</dbReference>
<proteinExistence type="predicted"/>
<dbReference type="SUPFAM" id="SSF54495">
    <property type="entry name" value="UBC-like"/>
    <property type="match status" value="1"/>
</dbReference>
<keyword evidence="1 3" id="KW-0863">Zinc-finger</keyword>
<dbReference type="PANTHER" id="PTHR13198">
    <property type="entry name" value="RING FINGER PROTEIN 25"/>
    <property type="match status" value="1"/>
</dbReference>
<protein>
    <recommendedName>
        <fullName evidence="7">RWD domain-containing protein</fullName>
    </recommendedName>
</protein>
<dbReference type="GO" id="GO:0008270">
    <property type="term" value="F:zinc ion binding"/>
    <property type="evidence" value="ECO:0007669"/>
    <property type="project" value="UniProtKB-KW"/>
</dbReference>
<dbReference type="EMBL" id="GEDC01020435">
    <property type="protein sequence ID" value="JAS16863.1"/>
    <property type="molecule type" value="Transcribed_RNA"/>
</dbReference>
<dbReference type="GO" id="GO:0016567">
    <property type="term" value="P:protein ubiquitination"/>
    <property type="evidence" value="ECO:0007669"/>
    <property type="project" value="TreeGrafter"/>
</dbReference>
<reference evidence="6" key="1">
    <citation type="submission" date="2015-12" db="EMBL/GenBank/DDBJ databases">
        <title>De novo transcriptome assembly of four potential Pierce s Disease insect vectors from Arizona vineyards.</title>
        <authorList>
            <person name="Tassone E.E."/>
        </authorList>
    </citation>
    <scope>NUCLEOTIDE SEQUENCE</scope>
</reference>
<evidence type="ECO:0000259" key="5">
    <source>
        <dbReference type="PROSITE" id="PS50908"/>
    </source>
</evidence>